<keyword evidence="1" id="KW-0812">Transmembrane</keyword>
<evidence type="ECO:0000313" key="2">
    <source>
        <dbReference type="EMBL" id="CAD2155570.1"/>
    </source>
</evidence>
<keyword evidence="1" id="KW-1133">Transmembrane helix</keyword>
<keyword evidence="1" id="KW-0472">Membrane</keyword>
<reference evidence="2 3" key="1">
    <citation type="submission" date="2020-08" db="EMBL/GenBank/DDBJ databases">
        <authorList>
            <person name="Koutsovoulos G."/>
            <person name="Danchin GJ E."/>
        </authorList>
    </citation>
    <scope>NUCLEOTIDE SEQUENCE [LARGE SCALE GENOMIC DNA]</scope>
</reference>
<feature type="transmembrane region" description="Helical" evidence="1">
    <location>
        <begin position="12"/>
        <end position="34"/>
    </location>
</feature>
<organism evidence="2 3">
    <name type="scientific">Meloidogyne enterolobii</name>
    <name type="common">Root-knot nematode worm</name>
    <name type="synonym">Meloidogyne mayaguensis</name>
    <dbReference type="NCBI Taxonomy" id="390850"/>
    <lineage>
        <taxon>Eukaryota</taxon>
        <taxon>Metazoa</taxon>
        <taxon>Ecdysozoa</taxon>
        <taxon>Nematoda</taxon>
        <taxon>Chromadorea</taxon>
        <taxon>Rhabditida</taxon>
        <taxon>Tylenchina</taxon>
        <taxon>Tylenchomorpha</taxon>
        <taxon>Tylenchoidea</taxon>
        <taxon>Meloidogynidae</taxon>
        <taxon>Meloidogyninae</taxon>
        <taxon>Meloidogyne</taxon>
    </lineage>
</organism>
<evidence type="ECO:0000313" key="3">
    <source>
        <dbReference type="Proteomes" id="UP000580250"/>
    </source>
</evidence>
<comment type="caution">
    <text evidence="2">The sequence shown here is derived from an EMBL/GenBank/DDBJ whole genome shotgun (WGS) entry which is preliminary data.</text>
</comment>
<name>A0A6V7UFS7_MELEN</name>
<protein>
    <submittedName>
        <fullName evidence="2">Uncharacterized protein</fullName>
    </submittedName>
</protein>
<dbReference type="AlphaFoldDB" id="A0A6V7UFS7"/>
<sequence>MIFYEKMKTCDIIANLIGFQKEFYACFLLIFVFLDLDDGTYVI</sequence>
<evidence type="ECO:0000256" key="1">
    <source>
        <dbReference type="SAM" id="Phobius"/>
    </source>
</evidence>
<accession>A0A6V7UFS7</accession>
<dbReference type="EMBL" id="CAJEWN010000059">
    <property type="protein sequence ID" value="CAD2155570.1"/>
    <property type="molecule type" value="Genomic_DNA"/>
</dbReference>
<gene>
    <name evidence="2" type="ORF">MENT_LOCUS11914</name>
</gene>
<dbReference type="Proteomes" id="UP000580250">
    <property type="component" value="Unassembled WGS sequence"/>
</dbReference>
<proteinExistence type="predicted"/>